<accession>A0AAE3P5L0</accession>
<feature type="transmembrane region" description="Helical" evidence="7">
    <location>
        <begin position="104"/>
        <end position="124"/>
    </location>
</feature>
<evidence type="ECO:0000259" key="8">
    <source>
        <dbReference type="PROSITE" id="PS50928"/>
    </source>
</evidence>
<dbReference type="GO" id="GO:0055085">
    <property type="term" value="P:transmembrane transport"/>
    <property type="evidence" value="ECO:0007669"/>
    <property type="project" value="InterPro"/>
</dbReference>
<keyword evidence="5 7" id="KW-1133">Transmembrane helix</keyword>
<dbReference type="PROSITE" id="PS50928">
    <property type="entry name" value="ABC_TM1"/>
    <property type="match status" value="1"/>
</dbReference>
<proteinExistence type="inferred from homology"/>
<gene>
    <name evidence="9" type="ORF">OD816_001083</name>
</gene>
<evidence type="ECO:0000256" key="5">
    <source>
        <dbReference type="ARBA" id="ARBA00022989"/>
    </source>
</evidence>
<dbReference type="CDD" id="cd06261">
    <property type="entry name" value="TM_PBP2"/>
    <property type="match status" value="1"/>
</dbReference>
<evidence type="ECO:0000313" key="10">
    <source>
        <dbReference type="Proteomes" id="UP001144110"/>
    </source>
</evidence>
<dbReference type="Gene3D" id="1.10.3720.10">
    <property type="entry name" value="MetI-like"/>
    <property type="match status" value="1"/>
</dbReference>
<organism evidence="9 10">
    <name type="scientific">Candidatus Thermodesulfobacterium syntrophicum</name>
    <dbReference type="NCBI Taxonomy" id="3060442"/>
    <lineage>
        <taxon>Bacteria</taxon>
        <taxon>Pseudomonadati</taxon>
        <taxon>Thermodesulfobacteriota</taxon>
        <taxon>Thermodesulfobacteria</taxon>
        <taxon>Thermodesulfobacteriales</taxon>
        <taxon>Thermodesulfobacteriaceae</taxon>
        <taxon>Thermodesulfobacterium</taxon>
    </lineage>
</organism>
<dbReference type="PANTHER" id="PTHR32243">
    <property type="entry name" value="MALTOSE TRANSPORT SYSTEM PERMEASE-RELATED"/>
    <property type="match status" value="1"/>
</dbReference>
<feature type="transmembrane region" description="Helical" evidence="7">
    <location>
        <begin position="9"/>
        <end position="34"/>
    </location>
</feature>
<evidence type="ECO:0000256" key="6">
    <source>
        <dbReference type="ARBA" id="ARBA00023136"/>
    </source>
</evidence>
<name>A0AAE3P5L0_9BACT</name>
<dbReference type="Pfam" id="PF00528">
    <property type="entry name" value="BPD_transp_1"/>
    <property type="match status" value="1"/>
</dbReference>
<dbReference type="Proteomes" id="UP001144110">
    <property type="component" value="Unassembled WGS sequence"/>
</dbReference>
<comment type="caution">
    <text evidence="9">The sequence shown here is derived from an EMBL/GenBank/DDBJ whole genome shotgun (WGS) entry which is preliminary data.</text>
</comment>
<dbReference type="GO" id="GO:0005886">
    <property type="term" value="C:plasma membrane"/>
    <property type="evidence" value="ECO:0007669"/>
    <property type="project" value="UniProtKB-SubCell"/>
</dbReference>
<feature type="transmembrane region" description="Helical" evidence="7">
    <location>
        <begin position="136"/>
        <end position="159"/>
    </location>
</feature>
<feature type="transmembrane region" description="Helical" evidence="7">
    <location>
        <begin position="239"/>
        <end position="260"/>
    </location>
</feature>
<dbReference type="InterPro" id="IPR050901">
    <property type="entry name" value="BP-dep_ABC_trans_perm"/>
</dbReference>
<evidence type="ECO:0000256" key="4">
    <source>
        <dbReference type="ARBA" id="ARBA00022692"/>
    </source>
</evidence>
<evidence type="ECO:0000256" key="7">
    <source>
        <dbReference type="RuleBase" id="RU363032"/>
    </source>
</evidence>
<dbReference type="EMBL" id="JAPHEG010000004">
    <property type="protein sequence ID" value="MDF2953838.1"/>
    <property type="molecule type" value="Genomic_DNA"/>
</dbReference>
<feature type="domain" description="ABC transmembrane type-1" evidence="8">
    <location>
        <begin position="68"/>
        <end position="260"/>
    </location>
</feature>
<sequence length="275" mass="31286">MREEKLTKILLIIATSLAIFFCLFPFLYMLVISFSKSWDIFSLEKLEFTFRNYTEIFKDPGFHCMDYIKNSLIISGISAFISVFVATMGAYAVSRFQFPFRFSILLFILASSMFPQISIVGFLFKVMARLNLINTYPALILPYISWSIPISLWIMTSYLSSIPKDLDKSALLDGCSWFQIFIKIILPVAKPGIISAGLLSFLFSFNEFLFALLLTVDYRARTVSVGIVMFQGLHGELPWGSIMAFTTLSLIPVFLIVIFFQKYIIQGVIRSGLKG</sequence>
<evidence type="ECO:0000256" key="1">
    <source>
        <dbReference type="ARBA" id="ARBA00004651"/>
    </source>
</evidence>
<comment type="similarity">
    <text evidence="7">Belongs to the binding-protein-dependent transport system permease family.</text>
</comment>
<feature type="transmembrane region" description="Helical" evidence="7">
    <location>
        <begin position="72"/>
        <end position="92"/>
    </location>
</feature>
<keyword evidence="2 7" id="KW-0813">Transport</keyword>
<evidence type="ECO:0000256" key="2">
    <source>
        <dbReference type="ARBA" id="ARBA00022448"/>
    </source>
</evidence>
<keyword evidence="3" id="KW-1003">Cell membrane</keyword>
<comment type="subcellular location">
    <subcellularLocation>
        <location evidence="1 7">Cell membrane</location>
        <topology evidence="1 7">Multi-pass membrane protein</topology>
    </subcellularLocation>
</comment>
<dbReference type="SUPFAM" id="SSF161098">
    <property type="entry name" value="MetI-like"/>
    <property type="match status" value="1"/>
</dbReference>
<evidence type="ECO:0000313" key="9">
    <source>
        <dbReference type="EMBL" id="MDF2953838.1"/>
    </source>
</evidence>
<keyword evidence="6 7" id="KW-0472">Membrane</keyword>
<keyword evidence="4 7" id="KW-0812">Transmembrane</keyword>
<feature type="transmembrane region" description="Helical" evidence="7">
    <location>
        <begin position="180"/>
        <end position="203"/>
    </location>
</feature>
<reference evidence="9" key="1">
    <citation type="submission" date="2022-11" db="EMBL/GenBank/DDBJ databases">
        <title>Candidatus Alkanophaga archaea from heated hydrothermal vent sediment oxidize petroleum alkanes.</title>
        <authorList>
            <person name="Zehnle H."/>
            <person name="Laso-Perez R."/>
            <person name="Lipp J."/>
            <person name="Teske A."/>
            <person name="Wegener G."/>
        </authorList>
    </citation>
    <scope>NUCLEOTIDE SEQUENCE</scope>
    <source>
        <strain evidence="9">MCA70</strain>
    </source>
</reference>
<dbReference type="PANTHER" id="PTHR32243:SF18">
    <property type="entry name" value="INNER MEMBRANE ABC TRANSPORTER PERMEASE PROTEIN YCJP"/>
    <property type="match status" value="1"/>
</dbReference>
<dbReference type="InterPro" id="IPR000515">
    <property type="entry name" value="MetI-like"/>
</dbReference>
<protein>
    <submittedName>
        <fullName evidence="9">ABC-type glycerol-3-phosphate transport system</fullName>
    </submittedName>
</protein>
<evidence type="ECO:0000256" key="3">
    <source>
        <dbReference type="ARBA" id="ARBA00022475"/>
    </source>
</evidence>
<dbReference type="AlphaFoldDB" id="A0AAE3P5L0"/>
<dbReference type="InterPro" id="IPR035906">
    <property type="entry name" value="MetI-like_sf"/>
</dbReference>